<dbReference type="InterPro" id="IPR013939">
    <property type="entry name" value="Regulatory_Dfp1/Him1"/>
</dbReference>
<feature type="region of interest" description="Disordered" evidence="5">
    <location>
        <begin position="51"/>
        <end position="133"/>
    </location>
</feature>
<feature type="region of interest" description="Disordered" evidence="5">
    <location>
        <begin position="600"/>
        <end position="629"/>
    </location>
</feature>
<dbReference type="Pfam" id="PF22437">
    <property type="entry name" value="DBF4_BRCT"/>
    <property type="match status" value="1"/>
</dbReference>
<feature type="region of interest" description="Disordered" evidence="5">
    <location>
        <begin position="416"/>
        <end position="482"/>
    </location>
</feature>
<organism evidence="7 8">
    <name type="scientific">Apiospora marii</name>
    <dbReference type="NCBI Taxonomy" id="335849"/>
    <lineage>
        <taxon>Eukaryota</taxon>
        <taxon>Fungi</taxon>
        <taxon>Dikarya</taxon>
        <taxon>Ascomycota</taxon>
        <taxon>Pezizomycotina</taxon>
        <taxon>Sordariomycetes</taxon>
        <taxon>Xylariomycetidae</taxon>
        <taxon>Amphisphaeriales</taxon>
        <taxon>Apiosporaceae</taxon>
        <taxon>Apiospora</taxon>
    </lineage>
</organism>
<keyword evidence="3" id="KW-0862">Zinc</keyword>
<evidence type="ECO:0000256" key="3">
    <source>
        <dbReference type="ARBA" id="ARBA00022833"/>
    </source>
</evidence>
<feature type="region of interest" description="Disordered" evidence="5">
    <location>
        <begin position="199"/>
        <end position="224"/>
    </location>
</feature>
<dbReference type="PANTHER" id="PTHR15375:SF26">
    <property type="entry name" value="PROTEIN CHIFFON"/>
    <property type="match status" value="1"/>
</dbReference>
<proteinExistence type="predicted"/>
<dbReference type="Proteomes" id="UP001396898">
    <property type="component" value="Unassembled WGS sequence"/>
</dbReference>
<dbReference type="Gene3D" id="6.10.250.3410">
    <property type="entry name" value="DBF zinc finger"/>
    <property type="match status" value="1"/>
</dbReference>
<evidence type="ECO:0000256" key="4">
    <source>
        <dbReference type="PROSITE-ProRule" id="PRU00600"/>
    </source>
</evidence>
<evidence type="ECO:0000313" key="8">
    <source>
        <dbReference type="Proteomes" id="UP001396898"/>
    </source>
</evidence>
<feature type="compositionally biased region" description="Basic and acidic residues" evidence="5">
    <location>
        <begin position="606"/>
        <end position="616"/>
    </location>
</feature>
<evidence type="ECO:0000259" key="6">
    <source>
        <dbReference type="PROSITE" id="PS51265"/>
    </source>
</evidence>
<dbReference type="PANTHER" id="PTHR15375">
    <property type="entry name" value="ACTIVATOR OF S-PHASE KINASE-RELATED"/>
    <property type="match status" value="1"/>
</dbReference>
<dbReference type="InterPro" id="IPR006572">
    <property type="entry name" value="Znf_DBF"/>
</dbReference>
<dbReference type="EMBL" id="JAQQWI010000009">
    <property type="protein sequence ID" value="KAK8023154.1"/>
    <property type="molecule type" value="Genomic_DNA"/>
</dbReference>
<dbReference type="InterPro" id="IPR038545">
    <property type="entry name" value="Znf_DBF_sf"/>
</dbReference>
<dbReference type="Pfam" id="PF07535">
    <property type="entry name" value="zf-DBF"/>
    <property type="match status" value="1"/>
</dbReference>
<evidence type="ECO:0000256" key="1">
    <source>
        <dbReference type="ARBA" id="ARBA00022723"/>
    </source>
</evidence>
<sequence length="691" mass="77652">GNYMAAVSLSPIFDPLSTNMSGTARRIPLSNNQNVANSPIRSSAAAFAAAKQKRSYANQQREEAYGQVPPPAKKQMLESGIPRPLNSPSKRMAKPQVPLQTRRTTSTYESRLARERMGHHQTQHSESRSSKYTEKDLEEIRQWKEHHRARFPRMVFYFENIPTEVRAKLGRQIEKLGAREDKFFSNDITHVVTTRSIPPEKSARQREEEAASAATEIHDGHEQVQTINPSLLNRVTDGTPSVRRKLFDTTSTSAVPSRRPLTQLQDARPKRNMDVLHRAREMGKKIWSMDKLQRMLSMLLEEDLLISATIAYGGSKSGSVRTSHTDSRSVHEPNLLQLLQNERVNGPSDRDPTVTTQELHYFKGYYVYIYDFEEKQKPIMVREYQKVADKADGDWPQFRTAPLGRCPFVEDYDHREVAKPKPKPKPKQVTAKPAADAKSALQPPEAPLAKAVTGKRSLGEMESAHNRGSSVTSTEFINPMKPGNKFEFRPNFTSRAGTTRLFGGEPVASGVQPSNVTSAIRSQMISSTAATPGAIGMMSKEVHGLQRKVLQRNSSHDLSSRRAGSVDPSLRDDTTRRALTLGRTSSRRLDVVDDAAPCAEDEEEDAKARAQAEKRAAVKAAKKRDPKPGYCENCQDKFADFEDHIASRKHRKFADNPDNWSELDDLLSELQREPKHKSFTAWTPSLPAFAY</sequence>
<dbReference type="SMART" id="SM00586">
    <property type="entry name" value="ZnF_DBF"/>
    <property type="match status" value="1"/>
</dbReference>
<dbReference type="InterPro" id="IPR055116">
    <property type="entry name" value="DBF4_BRCT"/>
</dbReference>
<feature type="non-terminal residue" evidence="7">
    <location>
        <position position="1"/>
    </location>
</feature>
<dbReference type="PROSITE" id="PS51265">
    <property type="entry name" value="ZF_DBF4"/>
    <property type="match status" value="1"/>
</dbReference>
<feature type="domain" description="DBF4-type" evidence="6">
    <location>
        <begin position="624"/>
        <end position="673"/>
    </location>
</feature>
<evidence type="ECO:0000256" key="5">
    <source>
        <dbReference type="SAM" id="MobiDB-lite"/>
    </source>
</evidence>
<accession>A0ABR1RZ03</accession>
<comment type="caution">
    <text evidence="7">The sequence shown here is derived from an EMBL/GenBank/DDBJ whole genome shotgun (WGS) entry which is preliminary data.</text>
</comment>
<evidence type="ECO:0000313" key="7">
    <source>
        <dbReference type="EMBL" id="KAK8023154.1"/>
    </source>
</evidence>
<dbReference type="Gene3D" id="3.40.50.10190">
    <property type="entry name" value="BRCT domain"/>
    <property type="match status" value="2"/>
</dbReference>
<feature type="compositionally biased region" description="Polar residues" evidence="5">
    <location>
        <begin position="98"/>
        <end position="109"/>
    </location>
</feature>
<protein>
    <recommendedName>
        <fullName evidence="6">DBF4-type domain-containing protein</fullName>
    </recommendedName>
</protein>
<dbReference type="CDD" id="cd00027">
    <property type="entry name" value="BRCT"/>
    <property type="match status" value="1"/>
</dbReference>
<dbReference type="Pfam" id="PF08630">
    <property type="entry name" value="Dfp1_Him1_M"/>
    <property type="match status" value="1"/>
</dbReference>
<dbReference type="InterPro" id="IPR051590">
    <property type="entry name" value="Replication_Regulatory_Kinase"/>
</dbReference>
<evidence type="ECO:0000256" key="2">
    <source>
        <dbReference type="ARBA" id="ARBA00022771"/>
    </source>
</evidence>
<feature type="compositionally biased region" description="Polar residues" evidence="5">
    <location>
        <begin position="466"/>
        <end position="476"/>
    </location>
</feature>
<reference evidence="7 8" key="1">
    <citation type="submission" date="2023-01" db="EMBL/GenBank/DDBJ databases">
        <title>Analysis of 21 Apiospora genomes using comparative genomics revels a genus with tremendous synthesis potential of carbohydrate active enzymes and secondary metabolites.</title>
        <authorList>
            <person name="Sorensen T."/>
        </authorList>
    </citation>
    <scope>NUCLEOTIDE SEQUENCE [LARGE SCALE GENOMIC DNA]</scope>
    <source>
        <strain evidence="7 8">CBS 20057</strain>
    </source>
</reference>
<keyword evidence="1" id="KW-0479">Metal-binding</keyword>
<keyword evidence="2 4" id="KW-0863">Zinc-finger</keyword>
<feature type="compositionally biased region" description="Basic and acidic residues" evidence="5">
    <location>
        <begin position="111"/>
        <end position="133"/>
    </location>
</feature>
<dbReference type="InterPro" id="IPR036420">
    <property type="entry name" value="BRCT_dom_sf"/>
</dbReference>
<gene>
    <name evidence="7" type="ORF">PG991_007035</name>
</gene>
<feature type="region of interest" description="Disordered" evidence="5">
    <location>
        <begin position="551"/>
        <end position="581"/>
    </location>
</feature>
<name>A0ABR1RZ03_9PEZI</name>
<dbReference type="SUPFAM" id="SSF52113">
    <property type="entry name" value="BRCT domain"/>
    <property type="match status" value="1"/>
</dbReference>
<keyword evidence="8" id="KW-1185">Reference proteome</keyword>